<dbReference type="Gene3D" id="3.40.50.10160">
    <property type="entry name" value="MTH777-like"/>
    <property type="match status" value="1"/>
</dbReference>
<dbReference type="Pfam" id="PF09001">
    <property type="entry name" value="DUF1890"/>
    <property type="match status" value="1"/>
</dbReference>
<gene>
    <name evidence="1" type="ORF">GX426_03260</name>
</gene>
<name>A0A7K4AGN8_METSH</name>
<dbReference type="InterPro" id="IPR012033">
    <property type="entry name" value="UCP006600"/>
</dbReference>
<reference evidence="1 2" key="1">
    <citation type="journal article" date="2020" name="Biotechnol. Biofuels">
        <title>New insights from the biogas microbiome by comprehensive genome-resolved metagenomics of nearly 1600 species originating from multiple anaerobic digesters.</title>
        <authorList>
            <person name="Campanaro S."/>
            <person name="Treu L."/>
            <person name="Rodriguez-R L.M."/>
            <person name="Kovalovszki A."/>
            <person name="Ziels R.M."/>
            <person name="Maus I."/>
            <person name="Zhu X."/>
            <person name="Kougias P.G."/>
            <person name="Basile A."/>
            <person name="Luo G."/>
            <person name="Schluter A."/>
            <person name="Konstantinidis K.T."/>
            <person name="Angelidaki I."/>
        </authorList>
    </citation>
    <scope>NUCLEOTIDE SEQUENCE [LARGE SCALE GENOMIC DNA]</scope>
    <source>
        <strain evidence="1">AS27yjCOA_157</strain>
    </source>
</reference>
<sequence>MTEGKKALLVMGCPEVPVQISIVIYLAHKLKKEGWDVTVAGTNAPIKLLKTADPEGYYVQKTADLDWIIQEIVEKKMDFDACFAFMHSDAGMAYGATFSAISKAVHYAVVFGKNAEALGESIDYPTEKIVAKATHNPGPLKSKIDKVII</sequence>
<dbReference type="RefSeq" id="WP_048131630.1">
    <property type="nucleotide sequence ID" value="NZ_CAJYDL010000001.1"/>
</dbReference>
<organism evidence="1 2">
    <name type="scientific">Methanothrix soehngenii</name>
    <name type="common">Methanosaeta concilii</name>
    <dbReference type="NCBI Taxonomy" id="2223"/>
    <lineage>
        <taxon>Archaea</taxon>
        <taxon>Methanobacteriati</taxon>
        <taxon>Methanobacteriota</taxon>
        <taxon>Stenosarchaea group</taxon>
        <taxon>Methanomicrobia</taxon>
        <taxon>Methanotrichales</taxon>
        <taxon>Methanotrichaceae</taxon>
        <taxon>Methanothrix</taxon>
    </lineage>
</organism>
<accession>A0A7K4AGN8</accession>
<dbReference type="Proteomes" id="UP000544742">
    <property type="component" value="Unassembled WGS sequence"/>
</dbReference>
<dbReference type="PIRSF" id="PIRSF006600">
    <property type="entry name" value="UCP006600"/>
    <property type="match status" value="1"/>
</dbReference>
<comment type="caution">
    <text evidence="1">The sequence shown here is derived from an EMBL/GenBank/DDBJ whole genome shotgun (WGS) entry which is preliminary data.</text>
</comment>
<protein>
    <submittedName>
        <fullName evidence="1">DUF1890 domain-containing protein</fullName>
    </submittedName>
</protein>
<evidence type="ECO:0000313" key="1">
    <source>
        <dbReference type="EMBL" id="NLJ22112.1"/>
    </source>
</evidence>
<dbReference type="SUPFAM" id="SSF75181">
    <property type="entry name" value="Hypothetical protein MTH777 (MT0777)"/>
    <property type="match status" value="1"/>
</dbReference>
<dbReference type="EMBL" id="JAAYUN010000057">
    <property type="protein sequence ID" value="NLJ22112.1"/>
    <property type="molecule type" value="Genomic_DNA"/>
</dbReference>
<dbReference type="AlphaFoldDB" id="A0A7K4AGN8"/>
<proteinExistence type="predicted"/>
<dbReference type="GeneID" id="10460032"/>
<dbReference type="InterPro" id="IPR036608">
    <property type="entry name" value="MTH777-like_sf"/>
</dbReference>
<evidence type="ECO:0000313" key="2">
    <source>
        <dbReference type="Proteomes" id="UP000544742"/>
    </source>
</evidence>